<keyword evidence="1" id="KW-0812">Transmembrane</keyword>
<organism evidence="3 4">
    <name type="scientific">Mucilaginibacter psychrotolerans</name>
    <dbReference type="NCBI Taxonomy" id="1524096"/>
    <lineage>
        <taxon>Bacteria</taxon>
        <taxon>Pseudomonadati</taxon>
        <taxon>Bacteroidota</taxon>
        <taxon>Sphingobacteriia</taxon>
        <taxon>Sphingobacteriales</taxon>
        <taxon>Sphingobacteriaceae</taxon>
        <taxon>Mucilaginibacter</taxon>
    </lineage>
</organism>
<keyword evidence="4" id="KW-1185">Reference proteome</keyword>
<reference evidence="3 4" key="1">
    <citation type="journal article" date="2017" name="Int. J. Syst. Evol. Microbiol.">
        <title>Mucilaginibacterpsychrotolerans sp. nov., isolated from peatlands.</title>
        <authorList>
            <person name="Deng Y."/>
            <person name="Shen L."/>
            <person name="Xu B."/>
            <person name="Liu Y."/>
            <person name="Gu Z."/>
            <person name="Liu H."/>
            <person name="Zhou Y."/>
        </authorList>
    </citation>
    <scope>NUCLEOTIDE SEQUENCE [LARGE SCALE GENOMIC DNA]</scope>
    <source>
        <strain evidence="3 4">NH7-4</strain>
    </source>
</reference>
<dbReference type="OrthoDB" id="9777755at2"/>
<accession>A0A4Y8SIJ2</accession>
<feature type="transmembrane region" description="Helical" evidence="1">
    <location>
        <begin position="186"/>
        <end position="204"/>
    </location>
</feature>
<sequence>MKAFVVKYQITCFIVIAFAISLLIGLPLKLFVLNDLFADSELGLNYFSKTLVVFGPALAGLIVISITDGTLGIKAYLGKLEPHADHIIWWISLPLAGIVITLLAFIAGGFSPGQLAEYVVAVSPMLLLMHIGGACLVLGLGEELGWRGWLLPKLAEGRSLKKAMLMVFAIWALWHLPLFFSGWRIVLPFIVIVFALSVIFTWLWDRVGGNVFVLVIAHASVDFPQAFFESRVGEGHEAQIQNAWTILALIYLVIAIGVYILGRRNLDVVLEQTNERLLPGEMKEKVNGEEEL</sequence>
<feature type="transmembrane region" description="Helical" evidence="1">
    <location>
        <begin position="87"/>
        <end position="106"/>
    </location>
</feature>
<evidence type="ECO:0000313" key="3">
    <source>
        <dbReference type="EMBL" id="TFF38254.1"/>
    </source>
</evidence>
<dbReference type="RefSeq" id="WP_133229972.1">
    <property type="nucleotide sequence ID" value="NZ_SOZE01000007.1"/>
</dbReference>
<dbReference type="GO" id="GO:0004175">
    <property type="term" value="F:endopeptidase activity"/>
    <property type="evidence" value="ECO:0007669"/>
    <property type="project" value="UniProtKB-ARBA"/>
</dbReference>
<protein>
    <submittedName>
        <fullName evidence="3">CPBP family intramembrane metalloprotease</fullName>
    </submittedName>
</protein>
<keyword evidence="3" id="KW-0645">Protease</keyword>
<dbReference type="PANTHER" id="PTHR35797">
    <property type="entry name" value="PROTEASE-RELATED"/>
    <property type="match status" value="1"/>
</dbReference>
<feature type="transmembrane region" description="Helical" evidence="1">
    <location>
        <begin position="12"/>
        <end position="34"/>
    </location>
</feature>
<evidence type="ECO:0000313" key="4">
    <source>
        <dbReference type="Proteomes" id="UP000297540"/>
    </source>
</evidence>
<feature type="transmembrane region" description="Helical" evidence="1">
    <location>
        <begin position="46"/>
        <end position="66"/>
    </location>
</feature>
<dbReference type="Pfam" id="PF02517">
    <property type="entry name" value="Rce1-like"/>
    <property type="match status" value="1"/>
</dbReference>
<feature type="transmembrane region" description="Helical" evidence="1">
    <location>
        <begin position="211"/>
        <end position="228"/>
    </location>
</feature>
<dbReference type="Proteomes" id="UP000297540">
    <property type="component" value="Unassembled WGS sequence"/>
</dbReference>
<feature type="transmembrane region" description="Helical" evidence="1">
    <location>
        <begin position="162"/>
        <end position="180"/>
    </location>
</feature>
<keyword evidence="3" id="KW-0482">Metalloprotease</keyword>
<proteinExistence type="predicted"/>
<dbReference type="GO" id="GO:0080120">
    <property type="term" value="P:CAAX-box protein maturation"/>
    <property type="evidence" value="ECO:0007669"/>
    <property type="project" value="UniProtKB-ARBA"/>
</dbReference>
<name>A0A4Y8SIJ2_9SPHI</name>
<evidence type="ECO:0000256" key="1">
    <source>
        <dbReference type="SAM" id="Phobius"/>
    </source>
</evidence>
<feature type="transmembrane region" description="Helical" evidence="1">
    <location>
        <begin position="118"/>
        <end position="141"/>
    </location>
</feature>
<feature type="domain" description="CAAX prenyl protease 2/Lysostaphin resistance protein A-like" evidence="2">
    <location>
        <begin position="128"/>
        <end position="223"/>
    </location>
</feature>
<feature type="transmembrane region" description="Helical" evidence="1">
    <location>
        <begin position="240"/>
        <end position="261"/>
    </location>
</feature>
<dbReference type="InterPro" id="IPR042150">
    <property type="entry name" value="MmRce1-like"/>
</dbReference>
<dbReference type="GO" id="GO:0008237">
    <property type="term" value="F:metallopeptidase activity"/>
    <property type="evidence" value="ECO:0007669"/>
    <property type="project" value="UniProtKB-KW"/>
</dbReference>
<keyword evidence="3" id="KW-0378">Hydrolase</keyword>
<dbReference type="PANTHER" id="PTHR35797:SF1">
    <property type="entry name" value="PROTEASE"/>
    <property type="match status" value="1"/>
</dbReference>
<dbReference type="InterPro" id="IPR003675">
    <property type="entry name" value="Rce1/LyrA-like_dom"/>
</dbReference>
<gene>
    <name evidence="3" type="ORF">E2R66_09475</name>
</gene>
<dbReference type="GO" id="GO:0006508">
    <property type="term" value="P:proteolysis"/>
    <property type="evidence" value="ECO:0007669"/>
    <property type="project" value="UniProtKB-KW"/>
</dbReference>
<evidence type="ECO:0000259" key="2">
    <source>
        <dbReference type="Pfam" id="PF02517"/>
    </source>
</evidence>
<comment type="caution">
    <text evidence="3">The sequence shown here is derived from an EMBL/GenBank/DDBJ whole genome shotgun (WGS) entry which is preliminary data.</text>
</comment>
<keyword evidence="1" id="KW-1133">Transmembrane helix</keyword>
<dbReference type="AlphaFoldDB" id="A0A4Y8SIJ2"/>
<dbReference type="EMBL" id="SOZE01000007">
    <property type="protein sequence ID" value="TFF38254.1"/>
    <property type="molecule type" value="Genomic_DNA"/>
</dbReference>
<keyword evidence="1" id="KW-0472">Membrane</keyword>